<organism evidence="2 3">
    <name type="scientific">Sorghum bicolor</name>
    <name type="common">Sorghum</name>
    <name type="synonym">Sorghum vulgare</name>
    <dbReference type="NCBI Taxonomy" id="4558"/>
    <lineage>
        <taxon>Eukaryota</taxon>
        <taxon>Viridiplantae</taxon>
        <taxon>Streptophyta</taxon>
        <taxon>Embryophyta</taxon>
        <taxon>Tracheophyta</taxon>
        <taxon>Spermatophyta</taxon>
        <taxon>Magnoliopsida</taxon>
        <taxon>Liliopsida</taxon>
        <taxon>Poales</taxon>
        <taxon>Poaceae</taxon>
        <taxon>PACMAD clade</taxon>
        <taxon>Panicoideae</taxon>
        <taxon>Andropogonodae</taxon>
        <taxon>Andropogoneae</taxon>
        <taxon>Sorghinae</taxon>
        <taxon>Sorghum</taxon>
    </lineage>
</organism>
<reference evidence="2" key="1">
    <citation type="journal article" date="2019" name="BMC Genomics">
        <title>A new reference genome for Sorghum bicolor reveals high levels of sequence similarity between sweet and grain genotypes: implications for the genetics of sugar metabolism.</title>
        <authorList>
            <person name="Cooper E.A."/>
            <person name="Brenton Z.W."/>
            <person name="Flinn B.S."/>
            <person name="Jenkins J."/>
            <person name="Shu S."/>
            <person name="Flowers D."/>
            <person name="Luo F."/>
            <person name="Wang Y."/>
            <person name="Xia P."/>
            <person name="Barry K."/>
            <person name="Daum C."/>
            <person name="Lipzen A."/>
            <person name="Yoshinaga Y."/>
            <person name="Schmutz J."/>
            <person name="Saski C."/>
            <person name="Vermerris W."/>
            <person name="Kresovich S."/>
        </authorList>
    </citation>
    <scope>NUCLEOTIDE SEQUENCE</scope>
</reference>
<sequence>MTMENMSREMEQLRRANGRLEQENHEKDNALQQNKVLVDLVLKLCEDTGRVVPEEALRRLSATQAIATGSSHAVSESANNANDFGHTNEDLHARDVANNQGSDNNGDHVSI</sequence>
<dbReference type="EMBL" id="CM027683">
    <property type="protein sequence ID" value="KAG0532945.1"/>
    <property type="molecule type" value="Genomic_DNA"/>
</dbReference>
<evidence type="ECO:0000256" key="1">
    <source>
        <dbReference type="SAM" id="MobiDB-lite"/>
    </source>
</evidence>
<reference evidence="2" key="2">
    <citation type="submission" date="2020-10" db="EMBL/GenBank/DDBJ databases">
        <authorList>
            <person name="Cooper E.A."/>
            <person name="Brenton Z.W."/>
            <person name="Flinn B.S."/>
            <person name="Jenkins J."/>
            <person name="Shu S."/>
            <person name="Flowers D."/>
            <person name="Luo F."/>
            <person name="Wang Y."/>
            <person name="Xia P."/>
            <person name="Barry K."/>
            <person name="Daum C."/>
            <person name="Lipzen A."/>
            <person name="Yoshinaga Y."/>
            <person name="Schmutz J."/>
            <person name="Saski C."/>
            <person name="Vermerris W."/>
            <person name="Kresovich S."/>
        </authorList>
    </citation>
    <scope>NUCLEOTIDE SEQUENCE</scope>
</reference>
<accession>A0A921UJ21</accession>
<name>A0A921UJ21_SORBI</name>
<evidence type="ECO:0000313" key="3">
    <source>
        <dbReference type="Proteomes" id="UP000807115"/>
    </source>
</evidence>
<feature type="compositionally biased region" description="Basic and acidic residues" evidence="1">
    <location>
        <begin position="1"/>
        <end position="29"/>
    </location>
</feature>
<feature type="compositionally biased region" description="Polar residues" evidence="1">
    <location>
        <begin position="69"/>
        <end position="82"/>
    </location>
</feature>
<feature type="region of interest" description="Disordered" evidence="1">
    <location>
        <begin position="1"/>
        <end position="32"/>
    </location>
</feature>
<evidence type="ECO:0000313" key="2">
    <source>
        <dbReference type="EMBL" id="KAG0532945.1"/>
    </source>
</evidence>
<dbReference type="Proteomes" id="UP000807115">
    <property type="component" value="Chromosome 4"/>
</dbReference>
<protein>
    <submittedName>
        <fullName evidence="2">Uncharacterized protein</fullName>
    </submittedName>
</protein>
<dbReference type="AlphaFoldDB" id="A0A921UJ21"/>
<feature type="compositionally biased region" description="Basic and acidic residues" evidence="1">
    <location>
        <begin position="86"/>
        <end position="95"/>
    </location>
</feature>
<feature type="region of interest" description="Disordered" evidence="1">
    <location>
        <begin position="69"/>
        <end position="111"/>
    </location>
</feature>
<gene>
    <name evidence="2" type="ORF">BDA96_04G149100</name>
</gene>
<proteinExistence type="predicted"/>
<comment type="caution">
    <text evidence="2">The sequence shown here is derived from an EMBL/GenBank/DDBJ whole genome shotgun (WGS) entry which is preliminary data.</text>
</comment>